<protein>
    <submittedName>
        <fullName evidence="2">Uncharacterized protein</fullName>
    </submittedName>
</protein>
<evidence type="ECO:0000256" key="1">
    <source>
        <dbReference type="SAM" id="Phobius"/>
    </source>
</evidence>
<organism evidence="2 3">
    <name type="scientific">Nepenthes gracilis</name>
    <name type="common">Slender pitcher plant</name>
    <dbReference type="NCBI Taxonomy" id="150966"/>
    <lineage>
        <taxon>Eukaryota</taxon>
        <taxon>Viridiplantae</taxon>
        <taxon>Streptophyta</taxon>
        <taxon>Embryophyta</taxon>
        <taxon>Tracheophyta</taxon>
        <taxon>Spermatophyta</taxon>
        <taxon>Magnoliopsida</taxon>
        <taxon>eudicotyledons</taxon>
        <taxon>Gunneridae</taxon>
        <taxon>Pentapetalae</taxon>
        <taxon>Caryophyllales</taxon>
        <taxon>Nepenthaceae</taxon>
        <taxon>Nepenthes</taxon>
    </lineage>
</organism>
<dbReference type="EMBL" id="BSYO01000002">
    <property type="protein sequence ID" value="GMH00742.1"/>
    <property type="molecule type" value="Genomic_DNA"/>
</dbReference>
<feature type="transmembrane region" description="Helical" evidence="1">
    <location>
        <begin position="50"/>
        <end position="80"/>
    </location>
</feature>
<keyword evidence="1" id="KW-1133">Transmembrane helix</keyword>
<evidence type="ECO:0000313" key="2">
    <source>
        <dbReference type="EMBL" id="GMH00742.1"/>
    </source>
</evidence>
<name>A0AAD3PA50_NEPGR</name>
<comment type="caution">
    <text evidence="2">The sequence shown here is derived from an EMBL/GenBank/DDBJ whole genome shotgun (WGS) entry which is preliminary data.</text>
</comment>
<reference evidence="2" key="1">
    <citation type="submission" date="2023-05" db="EMBL/GenBank/DDBJ databases">
        <title>Nepenthes gracilis genome sequencing.</title>
        <authorList>
            <person name="Fukushima K."/>
        </authorList>
    </citation>
    <scope>NUCLEOTIDE SEQUENCE</scope>
    <source>
        <strain evidence="2">SING2019-196</strain>
    </source>
</reference>
<feature type="transmembrane region" description="Helical" evidence="1">
    <location>
        <begin position="117"/>
        <end position="137"/>
    </location>
</feature>
<keyword evidence="3" id="KW-1185">Reference proteome</keyword>
<keyword evidence="1" id="KW-0472">Membrane</keyword>
<dbReference type="AlphaFoldDB" id="A0AAD3PA50"/>
<dbReference type="Proteomes" id="UP001279734">
    <property type="component" value="Unassembled WGS sequence"/>
</dbReference>
<gene>
    <name evidence="2" type="ORF">Nepgr_002581</name>
</gene>
<evidence type="ECO:0000313" key="3">
    <source>
        <dbReference type="Proteomes" id="UP001279734"/>
    </source>
</evidence>
<proteinExistence type="predicted"/>
<sequence length="158" mass="16949">MPISKCQVGFAAQMPISNCGRECLLTWHVKCRRGLKDAVLDRALSSRFGIVYLVGLTYGGSLVSPALGWVAEFFVLWLVGFLADDLLLLIKADLLMFLAAVIGSVVLLCWHVEDCPGVAAIVGAVPALSLHLLLMSGDGLLCLEPPRDAPTDYLAPEP</sequence>
<accession>A0AAD3PA50</accession>
<feature type="transmembrane region" description="Helical" evidence="1">
    <location>
        <begin position="86"/>
        <end position="110"/>
    </location>
</feature>
<keyword evidence="1" id="KW-0812">Transmembrane</keyword>